<dbReference type="RefSeq" id="WP_101557383.1">
    <property type="nucleotide sequence ID" value="NZ_FXYZ01000021.1"/>
</dbReference>
<dbReference type="EMBL" id="FXYZ01000021">
    <property type="protein sequence ID" value="SMX99313.1"/>
    <property type="molecule type" value="Genomic_DNA"/>
</dbReference>
<dbReference type="Pfam" id="PF00756">
    <property type="entry name" value="Esterase"/>
    <property type="match status" value="1"/>
</dbReference>
<feature type="region of interest" description="Disordered" evidence="1">
    <location>
        <begin position="126"/>
        <end position="150"/>
    </location>
</feature>
<evidence type="ECO:0000313" key="4">
    <source>
        <dbReference type="Proteomes" id="UP000234300"/>
    </source>
</evidence>
<dbReference type="EMBL" id="FXZI01000013">
    <property type="protein sequence ID" value="SMY02575.1"/>
    <property type="molecule type" value="Genomic_DNA"/>
</dbReference>
<dbReference type="Proteomes" id="UP000234300">
    <property type="component" value="Unassembled WGS sequence"/>
</dbReference>
<dbReference type="SUPFAM" id="SSF53474">
    <property type="entry name" value="alpha/beta-Hydrolases"/>
    <property type="match status" value="1"/>
</dbReference>
<accession>A0A2H1KHS9</accession>
<dbReference type="InterPro" id="IPR029058">
    <property type="entry name" value="AB_hydrolase_fold"/>
</dbReference>
<dbReference type="InterPro" id="IPR050583">
    <property type="entry name" value="Mycobacterial_A85_antigen"/>
</dbReference>
<dbReference type="PANTHER" id="PTHR48098">
    <property type="entry name" value="ENTEROCHELIN ESTERASE-RELATED"/>
    <property type="match status" value="1"/>
</dbReference>
<evidence type="ECO:0000256" key="1">
    <source>
        <dbReference type="SAM" id="MobiDB-lite"/>
    </source>
</evidence>
<dbReference type="Gene3D" id="3.40.50.1820">
    <property type="entry name" value="alpha/beta hydrolase"/>
    <property type="match status" value="1"/>
</dbReference>
<evidence type="ECO:0000313" key="2">
    <source>
        <dbReference type="EMBL" id="SMX99313.1"/>
    </source>
</evidence>
<name>A0A2H1KHS9_BREAU</name>
<protein>
    <submittedName>
        <fullName evidence="2">Enterochelin esterase</fullName>
    </submittedName>
</protein>
<sequence length="383" mass="41512">MHTIAHSPGSSTMSVTFIVDEPDPGTEVVLDIDFLLHPAWPDLDHLVLRPTGEETSTRSLTIELPSDLEVTYRYLRRPHPNRTPSTRDASLDSLRALCATGLPDPDVHDRIQNPFGSEVASSVLKGPDASAGHPVWTRQGPRTALDESRLRTSDGRTTTIIHAGDPGITELVVVLDGDVWTDSLDIRSALERWNRPTTAFALVSTPDREKLADRRFMSAMIAEEVLPAVESHLGVGVGSKVTIVGHSYSGLAAASLAHDRPDRFGTAIIGSGSFWFRESHDARDDTDPGDLTSSLRAAPKTLLTGSRLLLHVGREEGGMVEQSRMFADAAASAGAEVDLSLYPGGHDYAWYRHALFDALDALSPSQTNGFDAGSRDHLDRPEC</sequence>
<dbReference type="AlphaFoldDB" id="A0A2H1KHS9"/>
<evidence type="ECO:0000313" key="5">
    <source>
        <dbReference type="Proteomes" id="UP000234327"/>
    </source>
</evidence>
<dbReference type="InterPro" id="IPR000801">
    <property type="entry name" value="Esterase-like"/>
</dbReference>
<gene>
    <name evidence="2" type="ORF">BAURA63_03354</name>
    <name evidence="3" type="ORF">BAURA86_03216</name>
</gene>
<dbReference type="Proteomes" id="UP000234327">
    <property type="component" value="Unassembled WGS sequence"/>
</dbReference>
<dbReference type="PANTHER" id="PTHR48098:SF6">
    <property type="entry name" value="FERRI-BACILLIBACTIN ESTERASE BESA"/>
    <property type="match status" value="1"/>
</dbReference>
<proteinExistence type="predicted"/>
<reference evidence="4 5" key="1">
    <citation type="submission" date="2017-03" db="EMBL/GenBank/DDBJ databases">
        <authorList>
            <person name="Afonso C.L."/>
            <person name="Miller P.J."/>
            <person name="Scott M.A."/>
            <person name="Spackman E."/>
            <person name="Goraichik I."/>
            <person name="Dimitrov K.M."/>
            <person name="Suarez D.L."/>
            <person name="Swayne D.E."/>
        </authorList>
    </citation>
    <scope>NUCLEOTIDE SEQUENCE [LARGE SCALE GENOMIC DNA]</scope>
    <source>
        <strain evidence="2">6</strain>
        <strain evidence="5">6(3)</strain>
        <strain evidence="3">8</strain>
        <strain evidence="4">8(6)</strain>
    </source>
</reference>
<organism evidence="2 5">
    <name type="scientific">Brevibacterium aurantiacum</name>
    <dbReference type="NCBI Taxonomy" id="273384"/>
    <lineage>
        <taxon>Bacteria</taxon>
        <taxon>Bacillati</taxon>
        <taxon>Actinomycetota</taxon>
        <taxon>Actinomycetes</taxon>
        <taxon>Micrococcales</taxon>
        <taxon>Brevibacteriaceae</taxon>
        <taxon>Brevibacterium</taxon>
    </lineage>
</organism>
<evidence type="ECO:0000313" key="3">
    <source>
        <dbReference type="EMBL" id="SMY02575.1"/>
    </source>
</evidence>